<dbReference type="GO" id="GO:0007059">
    <property type="term" value="P:chromosome segregation"/>
    <property type="evidence" value="ECO:0007669"/>
    <property type="project" value="UniProtKB-UniRule"/>
</dbReference>
<dbReference type="InterPro" id="IPR011010">
    <property type="entry name" value="DNA_brk_join_enz"/>
</dbReference>
<evidence type="ECO:0000256" key="6">
    <source>
        <dbReference type="ARBA" id="ARBA00023125"/>
    </source>
</evidence>
<sequence>MDICVEKFFRYLSEERKLSKNTIDSYNRDIKQYIAHASGHTSEDYWKEKVSVVNYLRMLQQKGRAAATIHRSVVSLRAFFQFLVRNEFVCSDPIDDFQSPKIEKKMPMTLTIEEIDTILSKPDIRTPIGIRDKAMLELLYASGIKVSELVSLNNLDINLESGYIFCRNSGKERVIPIGKSAAEAIKLYERERLEHFIRSMDVDAFFLNNHGQRLSRQGFWKILKKYCESANINKEISPHTLRHSFASHLIERGADIHAVKEMLGHTDIASTQVYKPELKRKLKEVYSSHHPRA</sequence>
<dbReference type="NCBIfam" id="NF001399">
    <property type="entry name" value="PRK00283.1"/>
    <property type="match status" value="1"/>
</dbReference>
<dbReference type="Pfam" id="PF02899">
    <property type="entry name" value="Phage_int_SAM_1"/>
    <property type="match status" value="1"/>
</dbReference>
<accession>A0A1E5G6P3</accession>
<evidence type="ECO:0000256" key="8">
    <source>
        <dbReference type="ARBA" id="ARBA00023306"/>
    </source>
</evidence>
<evidence type="ECO:0000256" key="7">
    <source>
        <dbReference type="ARBA" id="ARBA00023172"/>
    </source>
</evidence>
<evidence type="ECO:0000259" key="10">
    <source>
        <dbReference type="PROSITE" id="PS51898"/>
    </source>
</evidence>
<gene>
    <name evidence="9" type="primary">xerC</name>
    <name evidence="12" type="ORF">BHF68_02010</name>
</gene>
<evidence type="ECO:0000256" key="2">
    <source>
        <dbReference type="ARBA" id="ARBA00022490"/>
    </source>
</evidence>
<dbReference type="OrthoDB" id="9801717at2"/>
<feature type="active site" evidence="9">
    <location>
        <position position="242"/>
    </location>
</feature>
<dbReference type="GO" id="GO:0006313">
    <property type="term" value="P:DNA transposition"/>
    <property type="evidence" value="ECO:0007669"/>
    <property type="project" value="UniProtKB-UniRule"/>
</dbReference>
<proteinExistence type="inferred from homology"/>
<comment type="function">
    <text evidence="9">Site-specific tyrosine recombinase, which acts by catalyzing the cutting and rejoining of the recombining DNA molecules. The XerC-XerD complex is essential to convert dimers of the bacterial chromosome into monomers to permit their segregation at cell division. It also contributes to the segregational stability of plasmids.</text>
</comment>
<dbReference type="PROSITE" id="PS51900">
    <property type="entry name" value="CB"/>
    <property type="match status" value="1"/>
</dbReference>
<dbReference type="Proteomes" id="UP000094296">
    <property type="component" value="Unassembled WGS sequence"/>
</dbReference>
<feature type="active site" description="O-(3'-phospho-DNA)-tyrosine intermediate" evidence="9">
    <location>
        <position position="274"/>
    </location>
</feature>
<evidence type="ECO:0000313" key="13">
    <source>
        <dbReference type="Proteomes" id="UP000094296"/>
    </source>
</evidence>
<dbReference type="Gene3D" id="1.10.443.10">
    <property type="entry name" value="Intergrase catalytic core"/>
    <property type="match status" value="1"/>
</dbReference>
<dbReference type="PANTHER" id="PTHR30349">
    <property type="entry name" value="PHAGE INTEGRASE-RELATED"/>
    <property type="match status" value="1"/>
</dbReference>
<keyword evidence="5 9" id="KW-0229">DNA integration</keyword>
<comment type="caution">
    <text evidence="12">The sequence shown here is derived from an EMBL/GenBank/DDBJ whole genome shotgun (WGS) entry which is preliminary data.</text>
</comment>
<dbReference type="HAMAP" id="MF_01808">
    <property type="entry name" value="Recomb_XerC_XerD"/>
    <property type="match status" value="1"/>
</dbReference>
<dbReference type="GO" id="GO:0003677">
    <property type="term" value="F:DNA binding"/>
    <property type="evidence" value="ECO:0007669"/>
    <property type="project" value="UniProtKB-UniRule"/>
</dbReference>
<keyword evidence="13" id="KW-1185">Reference proteome</keyword>
<dbReference type="SUPFAM" id="SSF56349">
    <property type="entry name" value="DNA breaking-rejoining enzymes"/>
    <property type="match status" value="1"/>
</dbReference>
<keyword evidence="2 9" id="KW-0963">Cytoplasm</keyword>
<keyword evidence="8 9" id="KW-0131">Cell cycle</keyword>
<dbReference type="InterPro" id="IPR023009">
    <property type="entry name" value="Tyrosine_recombinase_XerC/XerD"/>
</dbReference>
<evidence type="ECO:0000259" key="11">
    <source>
        <dbReference type="PROSITE" id="PS51900"/>
    </source>
</evidence>
<dbReference type="InterPro" id="IPR004107">
    <property type="entry name" value="Integrase_SAM-like_N"/>
</dbReference>
<reference evidence="12 13" key="1">
    <citation type="submission" date="2016-09" db="EMBL/GenBank/DDBJ databases">
        <title>Draft genome sequence for the type strain of Desulfuribacillus alkaliarsenatis AHT28, an obligately anaerobic, sulfidogenic bacterium isolated from Russian soda lake sediments.</title>
        <authorList>
            <person name="Abin C.A."/>
            <person name="Hollibaugh J.T."/>
        </authorList>
    </citation>
    <scope>NUCLEOTIDE SEQUENCE [LARGE SCALE GENOMIC DNA]</scope>
    <source>
        <strain evidence="12 13">AHT28</strain>
    </source>
</reference>
<comment type="subcellular location">
    <subcellularLocation>
        <location evidence="1 9">Cytoplasm</location>
    </subcellularLocation>
</comment>
<comment type="subunit">
    <text evidence="9">Forms a cyclic heterotetrameric complex composed of two molecules of XerC and two molecules of XerD.</text>
</comment>
<evidence type="ECO:0000256" key="3">
    <source>
        <dbReference type="ARBA" id="ARBA00022618"/>
    </source>
</evidence>
<dbReference type="CDD" id="cd00798">
    <property type="entry name" value="INT_XerDC_C"/>
    <property type="match status" value="1"/>
</dbReference>
<feature type="active site" evidence="9">
    <location>
        <position position="265"/>
    </location>
</feature>
<evidence type="ECO:0000256" key="1">
    <source>
        <dbReference type="ARBA" id="ARBA00004496"/>
    </source>
</evidence>
<protein>
    <recommendedName>
        <fullName evidence="9">Tyrosine recombinase XerC</fullName>
    </recommendedName>
</protein>
<dbReference type="PANTHER" id="PTHR30349:SF81">
    <property type="entry name" value="TYROSINE RECOMBINASE XERC"/>
    <property type="match status" value="1"/>
</dbReference>
<dbReference type="Pfam" id="PF00589">
    <property type="entry name" value="Phage_integrase"/>
    <property type="match status" value="1"/>
</dbReference>
<dbReference type="InterPro" id="IPR002104">
    <property type="entry name" value="Integrase_catalytic"/>
</dbReference>
<dbReference type="InterPro" id="IPR050090">
    <property type="entry name" value="Tyrosine_recombinase_XerCD"/>
</dbReference>
<dbReference type="InterPro" id="IPR013762">
    <property type="entry name" value="Integrase-like_cat_sf"/>
</dbReference>
<keyword evidence="6 9" id="KW-0238">DNA-binding</keyword>
<dbReference type="AlphaFoldDB" id="A0A1E5G6P3"/>
<dbReference type="InterPro" id="IPR044068">
    <property type="entry name" value="CB"/>
</dbReference>
<evidence type="ECO:0000256" key="9">
    <source>
        <dbReference type="HAMAP-Rule" id="MF_01808"/>
    </source>
</evidence>
<organism evidence="12 13">
    <name type="scientific">Desulfuribacillus alkaliarsenatis</name>
    <dbReference type="NCBI Taxonomy" id="766136"/>
    <lineage>
        <taxon>Bacteria</taxon>
        <taxon>Bacillati</taxon>
        <taxon>Bacillota</taxon>
        <taxon>Desulfuribacillia</taxon>
        <taxon>Desulfuribacillales</taxon>
        <taxon>Desulfuribacillaceae</taxon>
        <taxon>Desulfuribacillus</taxon>
    </lineage>
</organism>
<dbReference type="InterPro" id="IPR010998">
    <property type="entry name" value="Integrase_recombinase_N"/>
</dbReference>
<keyword evidence="7 9" id="KW-0233">DNA recombination</keyword>
<keyword evidence="3 9" id="KW-0132">Cell division</keyword>
<name>A0A1E5G6P3_9FIRM</name>
<dbReference type="PROSITE" id="PS51898">
    <property type="entry name" value="TYR_RECOMBINASE"/>
    <property type="match status" value="1"/>
</dbReference>
<dbReference type="GO" id="GO:0009037">
    <property type="term" value="F:tyrosine-based site-specific recombinase activity"/>
    <property type="evidence" value="ECO:0007669"/>
    <property type="project" value="UniProtKB-UniRule"/>
</dbReference>
<dbReference type="GO" id="GO:0005737">
    <property type="term" value="C:cytoplasm"/>
    <property type="evidence" value="ECO:0007669"/>
    <property type="project" value="UniProtKB-SubCell"/>
</dbReference>
<dbReference type="GO" id="GO:0051301">
    <property type="term" value="P:cell division"/>
    <property type="evidence" value="ECO:0007669"/>
    <property type="project" value="UniProtKB-KW"/>
</dbReference>
<feature type="domain" description="Core-binding (CB)" evidence="11">
    <location>
        <begin position="1"/>
        <end position="84"/>
    </location>
</feature>
<dbReference type="Gene3D" id="1.10.150.130">
    <property type="match status" value="1"/>
</dbReference>
<evidence type="ECO:0000256" key="5">
    <source>
        <dbReference type="ARBA" id="ARBA00022908"/>
    </source>
</evidence>
<feature type="domain" description="Tyr recombinase" evidence="10">
    <location>
        <begin position="105"/>
        <end position="287"/>
    </location>
</feature>
<keyword evidence="4 9" id="KW-0159">Chromosome partition</keyword>
<comment type="caution">
    <text evidence="9">Lacks conserved residue(s) required for the propagation of feature annotation.</text>
</comment>
<comment type="similarity">
    <text evidence="9">Belongs to the 'phage' integrase family. XerC subfamily.</text>
</comment>
<evidence type="ECO:0000313" key="12">
    <source>
        <dbReference type="EMBL" id="OEF98775.1"/>
    </source>
</evidence>
<dbReference type="STRING" id="766136.BHF68_02010"/>
<feature type="active site" evidence="9">
    <location>
        <position position="239"/>
    </location>
</feature>
<dbReference type="EMBL" id="MIJE01000001">
    <property type="protein sequence ID" value="OEF98775.1"/>
    <property type="molecule type" value="Genomic_DNA"/>
</dbReference>
<evidence type="ECO:0000256" key="4">
    <source>
        <dbReference type="ARBA" id="ARBA00022829"/>
    </source>
</evidence>